<evidence type="ECO:0000313" key="2">
    <source>
        <dbReference type="Proteomes" id="UP001143910"/>
    </source>
</evidence>
<evidence type="ECO:0000313" key="1">
    <source>
        <dbReference type="EMBL" id="KAJ2977940.1"/>
    </source>
</evidence>
<accession>A0ACC1NF80</accession>
<protein>
    <submittedName>
        <fullName evidence="1">Uncharacterized protein</fullName>
    </submittedName>
</protein>
<proteinExistence type="predicted"/>
<organism evidence="1 2">
    <name type="scientific">Zarea fungicola</name>
    <dbReference type="NCBI Taxonomy" id="93591"/>
    <lineage>
        <taxon>Eukaryota</taxon>
        <taxon>Fungi</taxon>
        <taxon>Dikarya</taxon>
        <taxon>Ascomycota</taxon>
        <taxon>Pezizomycotina</taxon>
        <taxon>Sordariomycetes</taxon>
        <taxon>Hypocreomycetidae</taxon>
        <taxon>Hypocreales</taxon>
        <taxon>Cordycipitaceae</taxon>
        <taxon>Zarea</taxon>
    </lineage>
</organism>
<gene>
    <name evidence="1" type="ORF">NQ176_g4087</name>
</gene>
<dbReference type="EMBL" id="JANJQO010000423">
    <property type="protein sequence ID" value="KAJ2977940.1"/>
    <property type="molecule type" value="Genomic_DNA"/>
</dbReference>
<keyword evidence="2" id="KW-1185">Reference proteome</keyword>
<sequence length="246" mass="27283">MASKGSSASETGTLRPVACLNCRNRRSYCSKDKPSCSRCRDSGLLCVYEGARKVLVNEAYLRELERKAKAIDSEREHVVTGEQELTTETTENLGATATPIPIKYKGTTNTNEEEDEDFEDEEPLLESFNHLSLYQPSTSFQGPASSDTFLRNVSKVTGLGDEEGGLDIGPNFFEPGTLPSKKRTFNQHVRLPPLHIARRFFAAQYSFIGPIFAFTVSMEEFESALFEAYNGLPDATDREACLLSTP</sequence>
<reference evidence="1" key="1">
    <citation type="submission" date="2022-08" db="EMBL/GenBank/DDBJ databases">
        <title>Genome Sequence of Lecanicillium fungicola.</title>
        <authorList>
            <person name="Buettner E."/>
        </authorList>
    </citation>
    <scope>NUCLEOTIDE SEQUENCE</scope>
    <source>
        <strain evidence="1">Babe33</strain>
    </source>
</reference>
<comment type="caution">
    <text evidence="1">The sequence shown here is derived from an EMBL/GenBank/DDBJ whole genome shotgun (WGS) entry which is preliminary data.</text>
</comment>
<name>A0ACC1NF80_9HYPO</name>
<dbReference type="Proteomes" id="UP001143910">
    <property type="component" value="Unassembled WGS sequence"/>
</dbReference>